<dbReference type="InterPro" id="IPR009078">
    <property type="entry name" value="Ferritin-like_SF"/>
</dbReference>
<dbReference type="Gene3D" id="1.20.1260.10">
    <property type="match status" value="1"/>
</dbReference>
<dbReference type="PANTHER" id="PTHR30565:SF9">
    <property type="entry name" value="PROTEIN YCIF"/>
    <property type="match status" value="1"/>
</dbReference>
<dbReference type="PANTHER" id="PTHR30565">
    <property type="entry name" value="PROTEIN YCIF"/>
    <property type="match status" value="1"/>
</dbReference>
<protein>
    <submittedName>
        <fullName evidence="1">Ferritin-like domain-containing protein</fullName>
    </submittedName>
</protein>
<dbReference type="InterPro" id="IPR047114">
    <property type="entry name" value="YciF"/>
</dbReference>
<dbReference type="EMBL" id="VDFU01000021">
    <property type="protein sequence ID" value="TNC47873.1"/>
    <property type="molecule type" value="Genomic_DNA"/>
</dbReference>
<dbReference type="OrthoDB" id="9795056at2"/>
<reference evidence="1 2" key="1">
    <citation type="submission" date="2019-06" db="EMBL/GenBank/DDBJ databases">
        <title>YIM 131921 draft genome.</title>
        <authorList>
            <person name="Jiang L."/>
        </authorList>
    </citation>
    <scope>NUCLEOTIDE SEQUENCE [LARGE SCALE GENOMIC DNA]</scope>
    <source>
        <strain evidence="1 2">YIM 131921</strain>
    </source>
</reference>
<proteinExistence type="predicted"/>
<dbReference type="Proteomes" id="UP000305887">
    <property type="component" value="Unassembled WGS sequence"/>
</dbReference>
<dbReference type="InterPro" id="IPR012347">
    <property type="entry name" value="Ferritin-like"/>
</dbReference>
<gene>
    <name evidence="1" type="ORF">FHG66_15485</name>
</gene>
<evidence type="ECO:0000313" key="2">
    <source>
        <dbReference type="Proteomes" id="UP000305887"/>
    </source>
</evidence>
<name>A0A5C4MT92_9RHOB</name>
<dbReference type="InterPro" id="IPR010287">
    <property type="entry name" value="DUF892_YciF-like"/>
</dbReference>
<evidence type="ECO:0000313" key="1">
    <source>
        <dbReference type="EMBL" id="TNC47873.1"/>
    </source>
</evidence>
<keyword evidence="2" id="KW-1185">Reference proteome</keyword>
<accession>A0A5C4MT92</accession>
<dbReference type="AlphaFoldDB" id="A0A5C4MT92"/>
<comment type="caution">
    <text evidence="1">The sequence shown here is derived from an EMBL/GenBank/DDBJ whole genome shotgun (WGS) entry which is preliminary data.</text>
</comment>
<organism evidence="1 2">
    <name type="scientific">Rubellimicrobium rubrum</name>
    <dbReference type="NCBI Taxonomy" id="2585369"/>
    <lineage>
        <taxon>Bacteria</taxon>
        <taxon>Pseudomonadati</taxon>
        <taxon>Pseudomonadota</taxon>
        <taxon>Alphaproteobacteria</taxon>
        <taxon>Rhodobacterales</taxon>
        <taxon>Roseobacteraceae</taxon>
        <taxon>Rubellimicrobium</taxon>
    </lineage>
</organism>
<dbReference type="Pfam" id="PF05974">
    <property type="entry name" value="DUF892"/>
    <property type="match status" value="1"/>
</dbReference>
<sequence>MEVNMNSLQDAFEMGLQEAFYAERALLQAMPQLAQAAQSEEFRAALEQHEQETQQQVKMLEQVFQTLGVQPQEAQCQAVDGLIADAQRMMGLAQPPALDAVALALAQANEHFEITKYGTLVAWARELGRQDVEGILQQILDQEKQTDQKLTRIAETMVNQRAQQAA</sequence>
<dbReference type="SUPFAM" id="SSF47240">
    <property type="entry name" value="Ferritin-like"/>
    <property type="match status" value="1"/>
</dbReference>